<name>A0A3E0AIS4_9CHLR</name>
<sequence length="33" mass="3929">MYDVILMDLDNTILDFDAAEKDSFIKIDELRYC</sequence>
<dbReference type="EMBL" id="QUMS01000001">
    <property type="protein sequence ID" value="REG11545.1"/>
    <property type="molecule type" value="Genomic_DNA"/>
</dbReference>
<evidence type="ECO:0000313" key="2">
    <source>
        <dbReference type="Proteomes" id="UP000256388"/>
    </source>
</evidence>
<evidence type="ECO:0000313" key="1">
    <source>
        <dbReference type="EMBL" id="REG11545.1"/>
    </source>
</evidence>
<keyword evidence="2" id="KW-1185">Reference proteome</keyword>
<gene>
    <name evidence="1" type="ORF">DFR64_1436</name>
</gene>
<organism evidence="1 2">
    <name type="scientific">Pelolinea submarina</name>
    <dbReference type="NCBI Taxonomy" id="913107"/>
    <lineage>
        <taxon>Bacteria</taxon>
        <taxon>Bacillati</taxon>
        <taxon>Chloroflexota</taxon>
        <taxon>Anaerolineae</taxon>
        <taxon>Anaerolineales</taxon>
        <taxon>Anaerolineaceae</taxon>
        <taxon>Pelolinea</taxon>
    </lineage>
</organism>
<reference evidence="1 2" key="1">
    <citation type="submission" date="2018-08" db="EMBL/GenBank/DDBJ databases">
        <title>Genomic Encyclopedia of Type Strains, Phase IV (KMG-IV): sequencing the most valuable type-strain genomes for metagenomic binning, comparative biology and taxonomic classification.</title>
        <authorList>
            <person name="Goeker M."/>
        </authorList>
    </citation>
    <scope>NUCLEOTIDE SEQUENCE [LARGE SCALE GENOMIC DNA]</scope>
    <source>
        <strain evidence="1 2">DSM 23923</strain>
    </source>
</reference>
<protein>
    <submittedName>
        <fullName evidence="1">Uncharacterized protein</fullName>
    </submittedName>
</protein>
<comment type="caution">
    <text evidence="1">The sequence shown here is derived from an EMBL/GenBank/DDBJ whole genome shotgun (WGS) entry which is preliminary data.</text>
</comment>
<proteinExistence type="predicted"/>
<accession>A0A3E0AIS4</accession>
<dbReference type="Proteomes" id="UP000256388">
    <property type="component" value="Unassembled WGS sequence"/>
</dbReference>
<dbReference type="AlphaFoldDB" id="A0A3E0AIS4"/>